<protein>
    <submittedName>
        <fullName evidence="2">Phosphoribosyl transferase</fullName>
    </submittedName>
</protein>
<comment type="caution">
    <text evidence="2">The sequence shown here is derived from an EMBL/GenBank/DDBJ whole genome shotgun (WGS) entry which is preliminary data.</text>
</comment>
<accession>A0ABS4XAT4</accession>
<dbReference type="InterPro" id="IPR029057">
    <property type="entry name" value="PRTase-like"/>
</dbReference>
<proteinExistence type="predicted"/>
<keyword evidence="3" id="KW-1185">Reference proteome</keyword>
<dbReference type="Gene3D" id="3.40.50.2020">
    <property type="match status" value="1"/>
</dbReference>
<dbReference type="Gene3D" id="3.30.1310.20">
    <property type="entry name" value="PRTase-like"/>
    <property type="match status" value="1"/>
</dbReference>
<dbReference type="CDD" id="cd06223">
    <property type="entry name" value="PRTases_typeI"/>
    <property type="match status" value="1"/>
</dbReference>
<sequence>MNTAGPHRFADRLAAGSILGELLAAQGFGTDTVVLGLLRGGVPVAAPVAARLGAALGALAVRKLGIPDEPEVAFGAVASYRRQRVMYHVPRIHEYAVSRYSPAALAAVERHANTKLLRLASTFDAFAPDCAGRTVVLCDDGLATGATMTAALRVVSRLEPDNLVVAVPVAPAKVLRELSAYADAVVCFLTPPDFSSVGTYYEDFSQVSEPEIIRLLAESGTTQ</sequence>
<keyword evidence="2" id="KW-0808">Transferase</keyword>
<organism evidence="2 3">
    <name type="scientific">Paeniglutamicibacter kerguelensis</name>
    <dbReference type="NCBI Taxonomy" id="254788"/>
    <lineage>
        <taxon>Bacteria</taxon>
        <taxon>Bacillati</taxon>
        <taxon>Actinomycetota</taxon>
        <taxon>Actinomycetes</taxon>
        <taxon>Micrococcales</taxon>
        <taxon>Micrococcaceae</taxon>
        <taxon>Paeniglutamicibacter</taxon>
    </lineage>
</organism>
<dbReference type="SUPFAM" id="SSF53271">
    <property type="entry name" value="PRTase-like"/>
    <property type="match status" value="1"/>
</dbReference>
<name>A0ABS4XAT4_9MICC</name>
<dbReference type="InterPro" id="IPR000836">
    <property type="entry name" value="PRTase_dom"/>
</dbReference>
<dbReference type="GO" id="GO:0016740">
    <property type="term" value="F:transferase activity"/>
    <property type="evidence" value="ECO:0007669"/>
    <property type="project" value="UniProtKB-KW"/>
</dbReference>
<dbReference type="Pfam" id="PF00156">
    <property type="entry name" value="Pribosyltran"/>
    <property type="match status" value="1"/>
</dbReference>
<evidence type="ECO:0000259" key="1">
    <source>
        <dbReference type="Pfam" id="PF00156"/>
    </source>
</evidence>
<evidence type="ECO:0000313" key="3">
    <source>
        <dbReference type="Proteomes" id="UP001296993"/>
    </source>
</evidence>
<dbReference type="RefSeq" id="WP_209996322.1">
    <property type="nucleotide sequence ID" value="NZ_BAAAJY010000007.1"/>
</dbReference>
<reference evidence="2 3" key="1">
    <citation type="submission" date="2021-03" db="EMBL/GenBank/DDBJ databases">
        <title>Sequencing the genomes of 1000 actinobacteria strains.</title>
        <authorList>
            <person name="Klenk H.-P."/>
        </authorList>
    </citation>
    <scope>NUCLEOTIDE SEQUENCE [LARGE SCALE GENOMIC DNA]</scope>
    <source>
        <strain evidence="2 3">DSM 15797</strain>
    </source>
</reference>
<evidence type="ECO:0000313" key="2">
    <source>
        <dbReference type="EMBL" id="MBP2385488.1"/>
    </source>
</evidence>
<dbReference type="EMBL" id="JAGIOF010000001">
    <property type="protein sequence ID" value="MBP2385488.1"/>
    <property type="molecule type" value="Genomic_DNA"/>
</dbReference>
<dbReference type="Proteomes" id="UP001296993">
    <property type="component" value="Unassembled WGS sequence"/>
</dbReference>
<feature type="domain" description="Phosphoribosyltransferase" evidence="1">
    <location>
        <begin position="25"/>
        <end position="186"/>
    </location>
</feature>
<gene>
    <name evidence="2" type="ORF">JOF47_000999</name>
</gene>